<reference evidence="3 4" key="1">
    <citation type="journal article" date="2009" name="Science">
        <title>Green evolution and dynamic adaptations revealed by genomes of the marine picoeukaryotes Micromonas.</title>
        <authorList>
            <person name="Worden A.Z."/>
            <person name="Lee J.H."/>
            <person name="Mock T."/>
            <person name="Rouze P."/>
            <person name="Simmons M.P."/>
            <person name="Aerts A.L."/>
            <person name="Allen A.E."/>
            <person name="Cuvelier M.L."/>
            <person name="Derelle E."/>
            <person name="Everett M.V."/>
            <person name="Foulon E."/>
            <person name="Grimwood J."/>
            <person name="Gundlach H."/>
            <person name="Henrissat B."/>
            <person name="Napoli C."/>
            <person name="McDonald S.M."/>
            <person name="Parker M.S."/>
            <person name="Rombauts S."/>
            <person name="Salamov A."/>
            <person name="Von Dassow P."/>
            <person name="Badger J.H."/>
            <person name="Coutinho P.M."/>
            <person name="Demir E."/>
            <person name="Dubchak I."/>
            <person name="Gentemann C."/>
            <person name="Eikrem W."/>
            <person name="Gready J.E."/>
            <person name="John U."/>
            <person name="Lanier W."/>
            <person name="Lindquist E.A."/>
            <person name="Lucas S."/>
            <person name="Mayer K.F."/>
            <person name="Moreau H."/>
            <person name="Not F."/>
            <person name="Otillar R."/>
            <person name="Panaud O."/>
            <person name="Pangilinan J."/>
            <person name="Paulsen I."/>
            <person name="Piegu B."/>
            <person name="Poliakov A."/>
            <person name="Robbens S."/>
            <person name="Schmutz J."/>
            <person name="Toulza E."/>
            <person name="Wyss T."/>
            <person name="Zelensky A."/>
            <person name="Zhou K."/>
            <person name="Armbrust E.V."/>
            <person name="Bhattacharya D."/>
            <person name="Goodenough U.W."/>
            <person name="Van de Peer Y."/>
            <person name="Grigoriev I.V."/>
        </authorList>
    </citation>
    <scope>NUCLEOTIDE SEQUENCE [LARGE SCALE GENOMIC DNA]</scope>
    <source>
        <strain evidence="3 4">CCMP1545</strain>
    </source>
</reference>
<feature type="signal peptide" evidence="2">
    <location>
        <begin position="1"/>
        <end position="24"/>
    </location>
</feature>
<sequence>MKNIFSFVLVLVLALALVASTAVAEDVPSLTGSMIMTALEEVSAGVREDVTEIMDELGMDAETTHFQRFASRETGDVMKKSFAMIQCVSVPRHGIHRYLLFPTESNDFTLDFIKVANDLDADERHIFLVCGHAKPENCVGDDPHPGAPGDHPCGEADAAPEAAEKTGAFCELLSANTTTGREGEVLLYGAEPIEYLKTTHEEMKAKGETMSVPTIHLEILDADEVEKMMEEAEETEPTDEDAAGAPAPAPEPANRRRRLLRIGGGGIGGGRIGGGRIGGGIGGPGLGRGGALGGRGFGRGGMGVNQVIRGCTFAGSRCGGAGTYFNVPKVRSIHWFPYDRGGVVNADP</sequence>
<feature type="region of interest" description="Disordered" evidence="1">
    <location>
        <begin position="229"/>
        <end position="254"/>
    </location>
</feature>
<proteinExistence type="predicted"/>
<dbReference type="KEGG" id="mpp:MICPUCDRAFT_60069"/>
<keyword evidence="4" id="KW-1185">Reference proteome</keyword>
<dbReference type="RefSeq" id="XP_003060651.1">
    <property type="nucleotide sequence ID" value="XM_003060605.1"/>
</dbReference>
<dbReference type="OMA" id="SETHYRP"/>
<dbReference type="AlphaFoldDB" id="C1MX89"/>
<gene>
    <name evidence="3" type="ORF">MICPUCDRAFT_60069</name>
</gene>
<dbReference type="Proteomes" id="UP000001876">
    <property type="component" value="Unassembled WGS sequence"/>
</dbReference>
<evidence type="ECO:0000313" key="3">
    <source>
        <dbReference type="EMBL" id="EEH55420.1"/>
    </source>
</evidence>
<feature type="region of interest" description="Disordered" evidence="1">
    <location>
        <begin position="141"/>
        <end position="160"/>
    </location>
</feature>
<name>C1MX89_MICPC</name>
<keyword evidence="2" id="KW-0732">Signal</keyword>
<evidence type="ECO:0000313" key="4">
    <source>
        <dbReference type="Proteomes" id="UP000001876"/>
    </source>
</evidence>
<dbReference type="OrthoDB" id="10629618at2759"/>
<feature type="chain" id="PRO_5002910542" evidence="2">
    <location>
        <begin position="25"/>
        <end position="348"/>
    </location>
</feature>
<organism evidence="4">
    <name type="scientific">Micromonas pusilla (strain CCMP1545)</name>
    <name type="common">Picoplanktonic green alga</name>
    <dbReference type="NCBI Taxonomy" id="564608"/>
    <lineage>
        <taxon>Eukaryota</taxon>
        <taxon>Viridiplantae</taxon>
        <taxon>Chlorophyta</taxon>
        <taxon>Mamiellophyceae</taxon>
        <taxon>Mamiellales</taxon>
        <taxon>Mamiellaceae</taxon>
        <taxon>Micromonas</taxon>
    </lineage>
</organism>
<feature type="compositionally biased region" description="Acidic residues" evidence="1">
    <location>
        <begin position="231"/>
        <end position="242"/>
    </location>
</feature>
<dbReference type="GeneID" id="9685792"/>
<protein>
    <submittedName>
        <fullName evidence="3">Predicted protein</fullName>
    </submittedName>
</protein>
<evidence type="ECO:0000256" key="1">
    <source>
        <dbReference type="SAM" id="MobiDB-lite"/>
    </source>
</evidence>
<accession>C1MX89</accession>
<evidence type="ECO:0000256" key="2">
    <source>
        <dbReference type="SAM" id="SignalP"/>
    </source>
</evidence>
<dbReference type="EMBL" id="GG663742">
    <property type="protein sequence ID" value="EEH55420.1"/>
    <property type="molecule type" value="Genomic_DNA"/>
</dbReference>